<comment type="caution">
    <text evidence="2">The sequence shown here is derived from an EMBL/GenBank/DDBJ whole genome shotgun (WGS) entry which is preliminary data.</text>
</comment>
<dbReference type="InterPro" id="IPR053146">
    <property type="entry name" value="QDO-like"/>
</dbReference>
<gene>
    <name evidence="2" type="ORF">GCM10017786_00370</name>
</gene>
<dbReference type="InterPro" id="IPR013096">
    <property type="entry name" value="Cupin_2"/>
</dbReference>
<feature type="domain" description="Cupin type-2" evidence="1">
    <location>
        <begin position="42"/>
        <end position="106"/>
    </location>
</feature>
<dbReference type="PANTHER" id="PTHR36440:SF1">
    <property type="entry name" value="PUTATIVE (AFU_ORTHOLOGUE AFUA_8G07350)-RELATED"/>
    <property type="match status" value="1"/>
</dbReference>
<keyword evidence="3" id="KW-1185">Reference proteome</keyword>
<sequence length="152" mass="16010">MTGKIHLARPGEGRPHAMTDGIHTVKAGAEHTGGAYEVFEVDAPRAPAAPPHRSPWAGTLYVLDGTVLVHVDDEKHDLGPGAAITIPAQCAFTFEVTSESARMLAVTSGDGAGRFFADFAAAVPADRPLDEVLPRLLEVTRRHGVSVAEPGR</sequence>
<reference evidence="3" key="1">
    <citation type="journal article" date="2019" name="Int. J. Syst. Evol. Microbiol.">
        <title>The Global Catalogue of Microorganisms (GCM) 10K type strain sequencing project: providing services to taxonomists for standard genome sequencing and annotation.</title>
        <authorList>
            <consortium name="The Broad Institute Genomics Platform"/>
            <consortium name="The Broad Institute Genome Sequencing Center for Infectious Disease"/>
            <person name="Wu L."/>
            <person name="Ma J."/>
        </authorList>
    </citation>
    <scope>NUCLEOTIDE SEQUENCE [LARGE SCALE GENOMIC DNA]</scope>
    <source>
        <strain evidence="3">CGMCC 4.7677</strain>
    </source>
</reference>
<evidence type="ECO:0000259" key="1">
    <source>
        <dbReference type="Pfam" id="PF07883"/>
    </source>
</evidence>
<proteinExistence type="predicted"/>
<evidence type="ECO:0000313" key="3">
    <source>
        <dbReference type="Proteomes" id="UP000605897"/>
    </source>
</evidence>
<dbReference type="InterPro" id="IPR011051">
    <property type="entry name" value="RmlC_Cupin_sf"/>
</dbReference>
<dbReference type="RefSeq" id="WP_191242436.1">
    <property type="nucleotide sequence ID" value="NZ_BNAU01000001.1"/>
</dbReference>
<dbReference type="InterPro" id="IPR014710">
    <property type="entry name" value="RmlC-like_jellyroll"/>
</dbReference>
<name>A0ABQ3IA53_9PSEU</name>
<dbReference type="Gene3D" id="2.60.120.10">
    <property type="entry name" value="Jelly Rolls"/>
    <property type="match status" value="1"/>
</dbReference>
<dbReference type="EMBL" id="BNAU01000001">
    <property type="protein sequence ID" value="GHE75589.1"/>
    <property type="molecule type" value="Genomic_DNA"/>
</dbReference>
<evidence type="ECO:0000313" key="2">
    <source>
        <dbReference type="EMBL" id="GHE75589.1"/>
    </source>
</evidence>
<accession>A0ABQ3IA53</accession>
<dbReference type="Proteomes" id="UP000605897">
    <property type="component" value="Unassembled WGS sequence"/>
</dbReference>
<dbReference type="SUPFAM" id="SSF51182">
    <property type="entry name" value="RmlC-like cupins"/>
    <property type="match status" value="1"/>
</dbReference>
<protein>
    <recommendedName>
        <fullName evidence="1">Cupin type-2 domain-containing protein</fullName>
    </recommendedName>
</protein>
<dbReference type="Pfam" id="PF07883">
    <property type="entry name" value="Cupin_2"/>
    <property type="match status" value="1"/>
</dbReference>
<dbReference type="PANTHER" id="PTHR36440">
    <property type="entry name" value="PUTATIVE (AFU_ORTHOLOGUE AFUA_8G07350)-RELATED"/>
    <property type="match status" value="1"/>
</dbReference>
<organism evidence="2 3">
    <name type="scientific">Amycolatopsis deserti</name>
    <dbReference type="NCBI Taxonomy" id="185696"/>
    <lineage>
        <taxon>Bacteria</taxon>
        <taxon>Bacillati</taxon>
        <taxon>Actinomycetota</taxon>
        <taxon>Actinomycetes</taxon>
        <taxon>Pseudonocardiales</taxon>
        <taxon>Pseudonocardiaceae</taxon>
        <taxon>Amycolatopsis</taxon>
    </lineage>
</organism>